<keyword evidence="9" id="KW-1185">Reference proteome</keyword>
<dbReference type="Gene3D" id="1.10.10.10">
    <property type="entry name" value="Winged helix-like DNA-binding domain superfamily/Winged helix DNA-binding domain"/>
    <property type="match status" value="1"/>
</dbReference>
<keyword evidence="3" id="KW-0731">Sigma factor</keyword>
<sequence>MALPTSDSNPEPAPFRSSEEPKTRHFDDRETFIRQAFAQNPRVGYELLFRRYYQPLYSHATRLVYSPDVADDIVSEVFLNFWQKESYTNVTTSYRLYLFMSVRYAAFAHLRREFKHESLDILEAQQAALDTPSAEKIILYDELYLSIDQAIKSLPPQNQRVFMLSRFDGKSHAEIARLLSISPKTVEVHIHKALRLLRTIIAEL</sequence>
<feature type="domain" description="RNA polymerase sigma-70 region 2" evidence="6">
    <location>
        <begin position="48"/>
        <end position="113"/>
    </location>
</feature>
<dbReference type="PANTHER" id="PTHR43133">
    <property type="entry name" value="RNA POLYMERASE ECF-TYPE SIGMA FACTO"/>
    <property type="match status" value="1"/>
</dbReference>
<proteinExistence type="inferred from homology"/>
<dbReference type="GO" id="GO:0006352">
    <property type="term" value="P:DNA-templated transcription initiation"/>
    <property type="evidence" value="ECO:0007669"/>
    <property type="project" value="InterPro"/>
</dbReference>
<accession>A0A4Q2UT31</accession>
<dbReference type="InterPro" id="IPR013249">
    <property type="entry name" value="RNA_pol_sigma70_r4_t2"/>
</dbReference>
<protein>
    <submittedName>
        <fullName evidence="8">RNA polymerase sigma-70 factor</fullName>
    </submittedName>
</protein>
<comment type="caution">
    <text evidence="8">The sequence shown here is derived from an EMBL/GenBank/DDBJ whole genome shotgun (WGS) entry which is preliminary data.</text>
</comment>
<dbReference type="Gene3D" id="1.10.1740.10">
    <property type="match status" value="1"/>
</dbReference>
<dbReference type="InterPro" id="IPR014327">
    <property type="entry name" value="RNA_pol_sigma70_bacteroid"/>
</dbReference>
<evidence type="ECO:0000256" key="4">
    <source>
        <dbReference type="ARBA" id="ARBA00023163"/>
    </source>
</evidence>
<evidence type="ECO:0000313" key="9">
    <source>
        <dbReference type="Proteomes" id="UP000290407"/>
    </source>
</evidence>
<gene>
    <name evidence="8" type="ORF">EQG79_02050</name>
</gene>
<dbReference type="InterPro" id="IPR014284">
    <property type="entry name" value="RNA_pol_sigma-70_dom"/>
</dbReference>
<dbReference type="Pfam" id="PF04542">
    <property type="entry name" value="Sigma70_r2"/>
    <property type="match status" value="1"/>
</dbReference>
<keyword evidence="4" id="KW-0804">Transcription</keyword>
<dbReference type="NCBIfam" id="TIGR02937">
    <property type="entry name" value="sigma70-ECF"/>
    <property type="match status" value="1"/>
</dbReference>
<dbReference type="InterPro" id="IPR013325">
    <property type="entry name" value="RNA_pol_sigma_r2"/>
</dbReference>
<keyword evidence="2" id="KW-0805">Transcription regulation</keyword>
<evidence type="ECO:0000256" key="2">
    <source>
        <dbReference type="ARBA" id="ARBA00023015"/>
    </source>
</evidence>
<dbReference type="Pfam" id="PF08281">
    <property type="entry name" value="Sigma70_r4_2"/>
    <property type="match status" value="1"/>
</dbReference>
<organism evidence="8 9">
    <name type="scientific">Spirosoma sordidisoli</name>
    <dbReference type="NCBI Taxonomy" id="2502893"/>
    <lineage>
        <taxon>Bacteria</taxon>
        <taxon>Pseudomonadati</taxon>
        <taxon>Bacteroidota</taxon>
        <taxon>Cytophagia</taxon>
        <taxon>Cytophagales</taxon>
        <taxon>Cytophagaceae</taxon>
        <taxon>Spirosoma</taxon>
    </lineage>
</organism>
<dbReference type="InterPro" id="IPR007627">
    <property type="entry name" value="RNA_pol_sigma70_r2"/>
</dbReference>
<dbReference type="InterPro" id="IPR039425">
    <property type="entry name" value="RNA_pol_sigma-70-like"/>
</dbReference>
<evidence type="ECO:0000313" key="8">
    <source>
        <dbReference type="EMBL" id="RYC70955.1"/>
    </source>
</evidence>
<evidence type="ECO:0000256" key="3">
    <source>
        <dbReference type="ARBA" id="ARBA00023082"/>
    </source>
</evidence>
<feature type="domain" description="RNA polymerase sigma factor 70 region 4 type 2" evidence="7">
    <location>
        <begin position="145"/>
        <end position="197"/>
    </location>
</feature>
<name>A0A4Q2UT31_9BACT</name>
<dbReference type="CDD" id="cd06171">
    <property type="entry name" value="Sigma70_r4"/>
    <property type="match status" value="1"/>
</dbReference>
<feature type="region of interest" description="Disordered" evidence="5">
    <location>
        <begin position="1"/>
        <end position="24"/>
    </location>
</feature>
<dbReference type="EMBL" id="SBLB01000001">
    <property type="protein sequence ID" value="RYC70955.1"/>
    <property type="molecule type" value="Genomic_DNA"/>
</dbReference>
<dbReference type="SUPFAM" id="SSF88659">
    <property type="entry name" value="Sigma3 and sigma4 domains of RNA polymerase sigma factors"/>
    <property type="match status" value="1"/>
</dbReference>
<dbReference type="PANTHER" id="PTHR43133:SF46">
    <property type="entry name" value="RNA POLYMERASE SIGMA-70 FACTOR ECF SUBFAMILY"/>
    <property type="match status" value="1"/>
</dbReference>
<dbReference type="InterPro" id="IPR013324">
    <property type="entry name" value="RNA_pol_sigma_r3/r4-like"/>
</dbReference>
<reference evidence="8 9" key="1">
    <citation type="submission" date="2019-01" db="EMBL/GenBank/DDBJ databases">
        <title>Spirosoma flava sp. nov., a propanil-degrading bacterium isolated from herbicide-contaminated soil.</title>
        <authorList>
            <person name="Zhang L."/>
            <person name="Jiang J.-D."/>
        </authorList>
    </citation>
    <scope>NUCLEOTIDE SEQUENCE [LARGE SCALE GENOMIC DNA]</scope>
    <source>
        <strain evidence="8 9">TY50</strain>
    </source>
</reference>
<evidence type="ECO:0000259" key="6">
    <source>
        <dbReference type="Pfam" id="PF04542"/>
    </source>
</evidence>
<dbReference type="GO" id="GO:0003677">
    <property type="term" value="F:DNA binding"/>
    <property type="evidence" value="ECO:0007669"/>
    <property type="project" value="InterPro"/>
</dbReference>
<evidence type="ECO:0000256" key="5">
    <source>
        <dbReference type="SAM" id="MobiDB-lite"/>
    </source>
</evidence>
<dbReference type="SUPFAM" id="SSF88946">
    <property type="entry name" value="Sigma2 domain of RNA polymerase sigma factors"/>
    <property type="match status" value="1"/>
</dbReference>
<dbReference type="NCBIfam" id="TIGR02985">
    <property type="entry name" value="Sig70_bacteroi1"/>
    <property type="match status" value="1"/>
</dbReference>
<evidence type="ECO:0000256" key="1">
    <source>
        <dbReference type="ARBA" id="ARBA00010641"/>
    </source>
</evidence>
<dbReference type="RefSeq" id="WP_077920069.1">
    <property type="nucleotide sequence ID" value="NZ_SBLB01000001.1"/>
</dbReference>
<dbReference type="InterPro" id="IPR036388">
    <property type="entry name" value="WH-like_DNA-bd_sf"/>
</dbReference>
<dbReference type="Proteomes" id="UP000290407">
    <property type="component" value="Unassembled WGS sequence"/>
</dbReference>
<dbReference type="GO" id="GO:0016987">
    <property type="term" value="F:sigma factor activity"/>
    <property type="evidence" value="ECO:0007669"/>
    <property type="project" value="UniProtKB-KW"/>
</dbReference>
<evidence type="ECO:0000259" key="7">
    <source>
        <dbReference type="Pfam" id="PF08281"/>
    </source>
</evidence>
<comment type="similarity">
    <text evidence="1">Belongs to the sigma-70 factor family. ECF subfamily.</text>
</comment>
<dbReference type="AlphaFoldDB" id="A0A4Q2UT31"/>